<dbReference type="GO" id="GO:0003677">
    <property type="term" value="F:DNA binding"/>
    <property type="evidence" value="ECO:0007669"/>
    <property type="project" value="InterPro"/>
</dbReference>
<dbReference type="InterPro" id="IPR037914">
    <property type="entry name" value="SpoVT-AbrB_sf"/>
</dbReference>
<protein>
    <recommendedName>
        <fullName evidence="1">SpoVT-AbrB domain-containing protein</fullName>
    </recommendedName>
</protein>
<accession>A0A0R0CKG6</accession>
<dbReference type="SUPFAM" id="SSF89447">
    <property type="entry name" value="AbrB/MazE/MraZ-like"/>
    <property type="match status" value="1"/>
</dbReference>
<keyword evidence="3" id="KW-1185">Reference proteome</keyword>
<evidence type="ECO:0000259" key="1">
    <source>
        <dbReference type="SMART" id="SM00966"/>
    </source>
</evidence>
<evidence type="ECO:0000313" key="2">
    <source>
        <dbReference type="EMBL" id="KRG69830.1"/>
    </source>
</evidence>
<dbReference type="OrthoDB" id="5459182at2"/>
<dbReference type="PATRIC" id="fig|344882.3.peg.3067"/>
<sequence length="77" mass="8393">MKLKITAIGNALGVVLPGEWLARLRLNAGDVLNAAISGDGIELSRFDAQLEDHLAIIEQIMREDDEVLCKLQEPPSP</sequence>
<dbReference type="Gene3D" id="2.10.260.10">
    <property type="match status" value="1"/>
</dbReference>
<proteinExistence type="predicted"/>
<gene>
    <name evidence="2" type="ORF">ABB29_08555</name>
</gene>
<name>A0A0R0CKG6_9GAMM</name>
<organism evidence="2 3">
    <name type="scientific">Pseudoxanthomonas dokdonensis</name>
    <dbReference type="NCBI Taxonomy" id="344882"/>
    <lineage>
        <taxon>Bacteria</taxon>
        <taxon>Pseudomonadati</taxon>
        <taxon>Pseudomonadota</taxon>
        <taxon>Gammaproteobacteria</taxon>
        <taxon>Lysobacterales</taxon>
        <taxon>Lysobacteraceae</taxon>
        <taxon>Pseudoxanthomonas</taxon>
    </lineage>
</organism>
<dbReference type="STRING" id="344882.ABB29_08555"/>
<dbReference type="RefSeq" id="WP_057658207.1">
    <property type="nucleotide sequence ID" value="NZ_LDJL01000008.1"/>
</dbReference>
<dbReference type="InterPro" id="IPR007159">
    <property type="entry name" value="SpoVT-AbrB_dom"/>
</dbReference>
<dbReference type="Proteomes" id="UP000052052">
    <property type="component" value="Unassembled WGS sequence"/>
</dbReference>
<evidence type="ECO:0000313" key="3">
    <source>
        <dbReference type="Proteomes" id="UP000052052"/>
    </source>
</evidence>
<dbReference type="NCBIfam" id="TIGR02609">
    <property type="entry name" value="doc_partner"/>
    <property type="match status" value="1"/>
</dbReference>
<dbReference type="SMART" id="SM00966">
    <property type="entry name" value="SpoVT_AbrB"/>
    <property type="match status" value="1"/>
</dbReference>
<dbReference type="AlphaFoldDB" id="A0A0R0CKG6"/>
<reference evidence="2 3" key="1">
    <citation type="submission" date="2015-05" db="EMBL/GenBank/DDBJ databases">
        <title>Genome sequencing and analysis of members of genus Stenotrophomonas.</title>
        <authorList>
            <person name="Patil P.P."/>
            <person name="Midha S."/>
            <person name="Patil P.B."/>
        </authorList>
    </citation>
    <scope>NUCLEOTIDE SEQUENCE [LARGE SCALE GENOMIC DNA]</scope>
    <source>
        <strain evidence="2 3">DSM 21858</strain>
    </source>
</reference>
<feature type="domain" description="SpoVT-AbrB" evidence="1">
    <location>
        <begin position="6"/>
        <end position="51"/>
    </location>
</feature>
<dbReference type="EMBL" id="LDJL01000008">
    <property type="protein sequence ID" value="KRG69830.1"/>
    <property type="molecule type" value="Genomic_DNA"/>
</dbReference>
<comment type="caution">
    <text evidence="2">The sequence shown here is derived from an EMBL/GenBank/DDBJ whole genome shotgun (WGS) entry which is preliminary data.</text>
</comment>
<dbReference type="InterPro" id="IPR013432">
    <property type="entry name" value="Doc_partner"/>
</dbReference>